<dbReference type="InterPro" id="IPR036365">
    <property type="entry name" value="PGBD-like_sf"/>
</dbReference>
<evidence type="ECO:0000256" key="1">
    <source>
        <dbReference type="SAM" id="SignalP"/>
    </source>
</evidence>
<dbReference type="EMBL" id="LK932505">
    <property type="protein sequence ID" value="CDS85507.1"/>
    <property type="molecule type" value="Genomic_DNA"/>
</dbReference>
<dbReference type="InterPro" id="IPR036366">
    <property type="entry name" value="PGBDSf"/>
</dbReference>
<feature type="signal peptide" evidence="1">
    <location>
        <begin position="1"/>
        <end position="24"/>
    </location>
</feature>
<dbReference type="SUPFAM" id="SSF47090">
    <property type="entry name" value="PGBD-like"/>
    <property type="match status" value="1"/>
</dbReference>
<gene>
    <name evidence="4" type="ORF">BN1096_520319</name>
    <name evidence="5" type="ORF">BN1097_630299</name>
    <name evidence="6" type="ORF">SAMEA1402366_02887</name>
</gene>
<evidence type="ECO:0000259" key="2">
    <source>
        <dbReference type="Pfam" id="PF01471"/>
    </source>
</evidence>
<feature type="domain" description="Peptidoglycan binding-like" evidence="2">
    <location>
        <begin position="136"/>
        <end position="190"/>
    </location>
</feature>
<accession>A0A069AHE4</accession>
<reference evidence="5" key="1">
    <citation type="submission" date="2014-07" db="EMBL/GenBank/DDBJ databases">
        <authorList>
            <person name="Monot Marc"/>
        </authorList>
    </citation>
    <scope>NUCLEOTIDE SEQUENCE</scope>
    <source>
        <strain evidence="5">7032994</strain>
    </source>
</reference>
<evidence type="ECO:0000313" key="5">
    <source>
        <dbReference type="EMBL" id="CDS87901.1"/>
    </source>
</evidence>
<dbReference type="InterPro" id="IPR002477">
    <property type="entry name" value="Peptidoglycan-bd-like"/>
</dbReference>
<dbReference type="EMBL" id="LK932402">
    <property type="protein sequence ID" value="CDS87901.1"/>
    <property type="molecule type" value="Genomic_DNA"/>
</dbReference>
<feature type="domain" description="Putative peptidoglycan-binding" evidence="3">
    <location>
        <begin position="41"/>
        <end position="92"/>
    </location>
</feature>
<dbReference type="InterPro" id="IPR048807">
    <property type="entry name" value="PG-bd"/>
</dbReference>
<name>A0A069AHE4_CLODI</name>
<dbReference type="Pfam" id="PF01471">
    <property type="entry name" value="PG_binding_1"/>
    <property type="match status" value="1"/>
</dbReference>
<dbReference type="Pfam" id="PF21398">
    <property type="entry name" value="PG_binding_5"/>
    <property type="match status" value="1"/>
</dbReference>
<feature type="chain" id="PRO_5014498138" evidence="1">
    <location>
        <begin position="25"/>
        <end position="195"/>
    </location>
</feature>
<evidence type="ECO:0000313" key="6">
    <source>
        <dbReference type="EMBL" id="VHY15459.1"/>
    </source>
</evidence>
<dbReference type="Proteomes" id="UP000372533">
    <property type="component" value="Unassembled WGS sequence"/>
</dbReference>
<organism evidence="5">
    <name type="scientific">Clostridioides difficile</name>
    <name type="common">Peptoclostridium difficile</name>
    <dbReference type="NCBI Taxonomy" id="1496"/>
    <lineage>
        <taxon>Bacteria</taxon>
        <taxon>Bacillati</taxon>
        <taxon>Bacillota</taxon>
        <taxon>Clostridia</taxon>
        <taxon>Peptostreptococcales</taxon>
        <taxon>Peptostreptococcaceae</taxon>
        <taxon>Clostridioides</taxon>
    </lineage>
</organism>
<evidence type="ECO:0000259" key="3">
    <source>
        <dbReference type="Pfam" id="PF21398"/>
    </source>
</evidence>
<dbReference type="EMBL" id="CAAJVP010000015">
    <property type="protein sequence ID" value="VHY15459.1"/>
    <property type="molecule type" value="Genomic_DNA"/>
</dbReference>
<proteinExistence type="predicted"/>
<dbReference type="RefSeq" id="WP_009890580.1">
    <property type="nucleotide sequence ID" value="NZ_BBYB01000197.1"/>
</dbReference>
<dbReference type="Gene3D" id="1.10.101.10">
    <property type="entry name" value="PGBD-like superfamily/PGBD"/>
    <property type="match status" value="1"/>
</dbReference>
<reference evidence="6 7" key="2">
    <citation type="submission" date="2019-04" db="EMBL/GenBank/DDBJ databases">
        <authorList>
            <consortium name="Pathogen Informatics"/>
        </authorList>
    </citation>
    <scope>NUCLEOTIDE SEQUENCE [LARGE SCALE GENOMIC DNA]</scope>
    <source>
        <strain evidence="6">Tl291</strain>
        <strain evidence="7">tl291</strain>
    </source>
</reference>
<evidence type="ECO:0000313" key="4">
    <source>
        <dbReference type="EMBL" id="CDS85507.1"/>
    </source>
</evidence>
<sequence>MKNLKKILIITGCLTLISTSLVFANTTTDVDTSKDDDSIISSCTITGYEFTYENAPQSVKFDYEKKCEALNIKPSKNDIIFVNKDSIDANDVENYVEPKAYIIRYKKGYVFEVTGPKSYTLNVSNTVVGYNRVESGNPVHLVQLLCRTLDGSSIDDDSEFGPATYNAVKSLQGRLGLTRDGIVGRSTWDAAGRRL</sequence>
<keyword evidence="1" id="KW-0732">Signal</keyword>
<evidence type="ECO:0000313" key="7">
    <source>
        <dbReference type="Proteomes" id="UP000372533"/>
    </source>
</evidence>
<protein>
    <submittedName>
        <fullName evidence="4 6">Peptidoglycan-binding/hydrolysing protein</fullName>
    </submittedName>
    <submittedName>
        <fullName evidence="5">Putative peptidoglycan-binding/hydrolyzing protein</fullName>
    </submittedName>
</protein>
<dbReference type="AlphaFoldDB" id="A0A069AHE4"/>